<organism evidence="5 6">
    <name type="scientific">Selenomonas sputigena (strain ATCC 35185 / DSM 20758 / CCUG 44933 / VPI D19B-28)</name>
    <dbReference type="NCBI Taxonomy" id="546271"/>
    <lineage>
        <taxon>Bacteria</taxon>
        <taxon>Bacillati</taxon>
        <taxon>Bacillota</taxon>
        <taxon>Negativicutes</taxon>
        <taxon>Selenomonadales</taxon>
        <taxon>Selenomonadaceae</taxon>
        <taxon>Selenomonas</taxon>
    </lineage>
</organism>
<dbReference type="eggNOG" id="COG2050">
    <property type="taxonomic scope" value="Bacteria"/>
</dbReference>
<sequence>MDFPLTQRQQEIIRFYHLNPFIEYLHAAVVPKPDGAVELRLTIEPEHTNLYNIVHGGVLMTLADTAMGAAALARNKKVVTMSLSMDFMHAVPLAKTIIATGVCLHDGKHAMTLESEIKDEDGKIYAKGHGTFYVLGKFLEDEE</sequence>
<reference evidence="4 7" key="2">
    <citation type="submission" date="2011-04" db="EMBL/GenBank/DDBJ databases">
        <title>The complete genome of Selenomonas sputigena DSM 20758.</title>
        <authorList>
            <consortium name="US DOE Joint Genome Institute (JGI-PGF)"/>
            <person name="Lucas S."/>
            <person name="Copeland A."/>
            <person name="Lapidus A."/>
            <person name="Bruce D."/>
            <person name="Goodwin L."/>
            <person name="Pitluck S."/>
            <person name="Peters L."/>
            <person name="Kyrpides N."/>
            <person name="Mavromatis K."/>
            <person name="Ivanova N."/>
            <person name="Ovchinnikova G."/>
            <person name="Teshima H."/>
            <person name="Detter J.C."/>
            <person name="Tapia R."/>
            <person name="Han C."/>
            <person name="Land M."/>
            <person name="Hauser L."/>
            <person name="Markowitz V."/>
            <person name="Cheng J.-F."/>
            <person name="Hugenholtz P."/>
            <person name="Woyke T."/>
            <person name="Wu D."/>
            <person name="Gronow S."/>
            <person name="Wellnitz S."/>
            <person name="Schneider S."/>
            <person name="Klenk H.-P."/>
            <person name="Eisen J.A."/>
        </authorList>
    </citation>
    <scope>NUCLEOTIDE SEQUENCE [LARGE SCALE GENOMIC DNA]</scope>
    <source>
        <strain evidence="4">ATCC 35185</strain>
        <strain evidence="7">ATCC 35185 / DSM 20758 / VPI D19B-28</strain>
    </source>
</reference>
<comment type="similarity">
    <text evidence="1">Belongs to the thioesterase PaaI family.</text>
</comment>
<dbReference type="PANTHER" id="PTHR21660">
    <property type="entry name" value="THIOESTERASE SUPERFAMILY MEMBER-RELATED"/>
    <property type="match status" value="1"/>
</dbReference>
<dbReference type="GO" id="GO:0047617">
    <property type="term" value="F:fatty acyl-CoA hydrolase activity"/>
    <property type="evidence" value="ECO:0007669"/>
    <property type="project" value="InterPro"/>
</dbReference>
<keyword evidence="7" id="KW-1185">Reference proteome</keyword>
<reference evidence="5 6" key="1">
    <citation type="submission" date="2009-09" db="EMBL/GenBank/DDBJ databases">
        <authorList>
            <person name="Weinstock G."/>
            <person name="Sodergren E."/>
            <person name="Clifton S."/>
            <person name="Fulton L."/>
            <person name="Fulton B."/>
            <person name="Courtney L."/>
            <person name="Fronick C."/>
            <person name="Harrison M."/>
            <person name="Strong C."/>
            <person name="Farmer C."/>
            <person name="Delahaunty K."/>
            <person name="Markovic C."/>
            <person name="Hall O."/>
            <person name="Minx P."/>
            <person name="Tomlinson C."/>
            <person name="Mitreva M."/>
            <person name="Nelson J."/>
            <person name="Hou S."/>
            <person name="Wollam A."/>
            <person name="Pepin K.H."/>
            <person name="Johnson M."/>
            <person name="Bhonagiri V."/>
            <person name="Nash W.E."/>
            <person name="Warren W."/>
            <person name="Chinwalla A."/>
            <person name="Mardis E.R."/>
            <person name="Wilson R.K."/>
        </authorList>
    </citation>
    <scope>NUCLEOTIDE SEQUENCE [LARGE SCALE GENOMIC DNA]</scope>
    <source>
        <strain evidence="5">ATCC 35185</strain>
        <strain evidence="6">ATCC 35185 / DSM 20758 / VPI D19B-28</strain>
    </source>
</reference>
<dbReference type="Pfam" id="PF03061">
    <property type="entry name" value="4HBT"/>
    <property type="match status" value="1"/>
</dbReference>
<dbReference type="EMBL" id="CP002637">
    <property type="protein sequence ID" value="AEC01022.1"/>
    <property type="molecule type" value="Genomic_DNA"/>
</dbReference>
<dbReference type="NCBIfam" id="TIGR00369">
    <property type="entry name" value="unchar_dom_1"/>
    <property type="match status" value="1"/>
</dbReference>
<name>C9LYJ8_SELS3</name>
<protein>
    <submittedName>
        <fullName evidence="4">Phenylacetic acid degradation-related protein</fullName>
    </submittedName>
</protein>
<dbReference type="STRING" id="546271.Selsp_2075"/>
<evidence type="ECO:0000256" key="1">
    <source>
        <dbReference type="ARBA" id="ARBA00008324"/>
    </source>
</evidence>
<dbReference type="HOGENOM" id="CLU_089876_3_3_9"/>
<dbReference type="InterPro" id="IPR029069">
    <property type="entry name" value="HotDog_dom_sf"/>
</dbReference>
<dbReference type="InterPro" id="IPR006683">
    <property type="entry name" value="Thioestr_dom"/>
</dbReference>
<dbReference type="InterPro" id="IPR039298">
    <property type="entry name" value="ACOT13"/>
</dbReference>
<gene>
    <name evidence="4" type="ordered locus">Selsp_2075</name>
    <name evidence="5" type="ORF">SELSPUOL_02559</name>
</gene>
<dbReference type="Proteomes" id="UP000011124">
    <property type="component" value="Chromosome"/>
</dbReference>
<dbReference type="EMBL" id="ACKP02000054">
    <property type="protein sequence ID" value="EEX76064.1"/>
    <property type="molecule type" value="Genomic_DNA"/>
</dbReference>
<proteinExistence type="inferred from homology"/>
<dbReference type="Proteomes" id="UP000003505">
    <property type="component" value="Unassembled WGS sequence"/>
</dbReference>
<dbReference type="Gene3D" id="3.10.129.10">
    <property type="entry name" value="Hotdog Thioesterase"/>
    <property type="match status" value="1"/>
</dbReference>
<dbReference type="OrthoDB" id="328435at2"/>
<evidence type="ECO:0000313" key="5">
    <source>
        <dbReference type="EMBL" id="EEX76064.1"/>
    </source>
</evidence>
<evidence type="ECO:0000259" key="3">
    <source>
        <dbReference type="Pfam" id="PF03061"/>
    </source>
</evidence>
<dbReference type="SUPFAM" id="SSF54637">
    <property type="entry name" value="Thioesterase/thiol ester dehydrase-isomerase"/>
    <property type="match status" value="1"/>
</dbReference>
<evidence type="ECO:0000313" key="6">
    <source>
        <dbReference type="Proteomes" id="UP000003505"/>
    </source>
</evidence>
<evidence type="ECO:0000256" key="2">
    <source>
        <dbReference type="ARBA" id="ARBA00022801"/>
    </source>
</evidence>
<keyword evidence="2" id="KW-0378">Hydrolase</keyword>
<dbReference type="PANTHER" id="PTHR21660:SF1">
    <property type="entry name" value="ACYL-COENZYME A THIOESTERASE 13"/>
    <property type="match status" value="1"/>
</dbReference>
<evidence type="ECO:0000313" key="4">
    <source>
        <dbReference type="EMBL" id="AEC01022.1"/>
    </source>
</evidence>
<accession>C9LYJ8</accession>
<feature type="domain" description="Thioesterase" evidence="3">
    <location>
        <begin position="51"/>
        <end position="124"/>
    </location>
</feature>
<dbReference type="RefSeq" id="WP_006193924.1">
    <property type="nucleotide sequence ID" value="NC_015437.1"/>
</dbReference>
<dbReference type="KEGG" id="ssg:Selsp_2075"/>
<dbReference type="AlphaFoldDB" id="C9LYJ8"/>
<evidence type="ECO:0000313" key="7">
    <source>
        <dbReference type="Proteomes" id="UP000011124"/>
    </source>
</evidence>
<dbReference type="InterPro" id="IPR003736">
    <property type="entry name" value="PAAI_dom"/>
</dbReference>
<dbReference type="CDD" id="cd03443">
    <property type="entry name" value="PaaI_thioesterase"/>
    <property type="match status" value="1"/>
</dbReference>